<feature type="region of interest" description="Disordered" evidence="1">
    <location>
        <begin position="1"/>
        <end position="99"/>
    </location>
</feature>
<feature type="compositionally biased region" description="Basic and acidic residues" evidence="1">
    <location>
        <begin position="27"/>
        <end position="40"/>
    </location>
</feature>
<feature type="compositionally biased region" description="Basic and acidic residues" evidence="1">
    <location>
        <begin position="58"/>
        <end position="76"/>
    </location>
</feature>
<dbReference type="EMBL" id="CADEAL010001180">
    <property type="protein sequence ID" value="CAB1429877.1"/>
    <property type="molecule type" value="Genomic_DNA"/>
</dbReference>
<name>A0A9N7UG52_PLEPL</name>
<comment type="caution">
    <text evidence="2">The sequence shown here is derived from an EMBL/GenBank/DDBJ whole genome shotgun (WGS) entry which is preliminary data.</text>
</comment>
<gene>
    <name evidence="2" type="ORF">PLEPLA_LOCUS17857</name>
</gene>
<accession>A0A9N7UG52</accession>
<evidence type="ECO:0000313" key="2">
    <source>
        <dbReference type="EMBL" id="CAB1429877.1"/>
    </source>
</evidence>
<evidence type="ECO:0000256" key="1">
    <source>
        <dbReference type="SAM" id="MobiDB-lite"/>
    </source>
</evidence>
<dbReference type="AlphaFoldDB" id="A0A9N7UG52"/>
<feature type="compositionally biased region" description="Polar residues" evidence="1">
    <location>
        <begin position="80"/>
        <end position="91"/>
    </location>
</feature>
<evidence type="ECO:0000313" key="3">
    <source>
        <dbReference type="Proteomes" id="UP001153269"/>
    </source>
</evidence>
<organism evidence="2 3">
    <name type="scientific">Pleuronectes platessa</name>
    <name type="common">European plaice</name>
    <dbReference type="NCBI Taxonomy" id="8262"/>
    <lineage>
        <taxon>Eukaryota</taxon>
        <taxon>Metazoa</taxon>
        <taxon>Chordata</taxon>
        <taxon>Craniata</taxon>
        <taxon>Vertebrata</taxon>
        <taxon>Euteleostomi</taxon>
        <taxon>Actinopterygii</taxon>
        <taxon>Neopterygii</taxon>
        <taxon>Teleostei</taxon>
        <taxon>Neoteleostei</taxon>
        <taxon>Acanthomorphata</taxon>
        <taxon>Carangaria</taxon>
        <taxon>Pleuronectiformes</taxon>
        <taxon>Pleuronectoidei</taxon>
        <taxon>Pleuronectidae</taxon>
        <taxon>Pleuronectes</taxon>
    </lineage>
</organism>
<proteinExistence type="predicted"/>
<dbReference type="Proteomes" id="UP001153269">
    <property type="component" value="Unassembled WGS sequence"/>
</dbReference>
<protein>
    <submittedName>
        <fullName evidence="2">Uncharacterized protein</fullName>
    </submittedName>
</protein>
<reference evidence="2" key="1">
    <citation type="submission" date="2020-03" db="EMBL/GenBank/DDBJ databases">
        <authorList>
            <person name="Weist P."/>
        </authorList>
    </citation>
    <scope>NUCLEOTIDE SEQUENCE</scope>
</reference>
<keyword evidence="3" id="KW-1185">Reference proteome</keyword>
<sequence length="99" mass="11308">MAISLFVPWGDRKTRQRLPPSQPTEAKTWHCQDDRERKEEDEVWPSLRVKRSSQTDLVKAKASSDERAAEAGEAELKMSCSHNSLHTNGLFNPSKKTEQ</sequence>